<organism evidence="2 3">
    <name type="scientific">Chitinophaga parva</name>
    <dbReference type="NCBI Taxonomy" id="2169414"/>
    <lineage>
        <taxon>Bacteria</taxon>
        <taxon>Pseudomonadati</taxon>
        <taxon>Bacteroidota</taxon>
        <taxon>Chitinophagia</taxon>
        <taxon>Chitinophagales</taxon>
        <taxon>Chitinophagaceae</taxon>
        <taxon>Chitinophaga</taxon>
    </lineage>
</organism>
<comment type="caution">
    <text evidence="2">The sequence shown here is derived from an EMBL/GenBank/DDBJ whole genome shotgun (WGS) entry which is preliminary data.</text>
</comment>
<sequence length="141" mass="16103">MKQYRLLLACCATLLLTACSGSTEQLLQHKIWRVYDVQVPPEDSYNITQINQAKEFKSGYYSNAYYQFLDHNLFIATIGDKPDSGRYQLLSGGKVISVTGNDGSRKSEHLVTITRLDADHFDMEVQGEDYKFILLCKRSDH</sequence>
<dbReference type="EMBL" id="QCYK01000003">
    <property type="protein sequence ID" value="PUZ22855.1"/>
    <property type="molecule type" value="Genomic_DNA"/>
</dbReference>
<dbReference type="PROSITE" id="PS51257">
    <property type="entry name" value="PROKAR_LIPOPROTEIN"/>
    <property type="match status" value="1"/>
</dbReference>
<accession>A0A2T7BCP8</accession>
<feature type="chain" id="PRO_5015421210" description="Lipocalin-like domain-containing protein" evidence="1">
    <location>
        <begin position="21"/>
        <end position="141"/>
    </location>
</feature>
<dbReference type="AlphaFoldDB" id="A0A2T7BCP8"/>
<gene>
    <name evidence="2" type="ORF">DCC81_20765</name>
</gene>
<dbReference type="OrthoDB" id="671837at2"/>
<reference evidence="2 3" key="1">
    <citation type="submission" date="2018-04" db="EMBL/GenBank/DDBJ databases">
        <title>Chitinophaga fuyangensis sp. nov., isolated from soil in a chemical factory.</title>
        <authorList>
            <person name="Chen K."/>
        </authorList>
    </citation>
    <scope>NUCLEOTIDE SEQUENCE [LARGE SCALE GENOMIC DNA]</scope>
    <source>
        <strain evidence="2 3">LY-1</strain>
    </source>
</reference>
<evidence type="ECO:0008006" key="4">
    <source>
        <dbReference type="Google" id="ProtNLM"/>
    </source>
</evidence>
<evidence type="ECO:0000256" key="1">
    <source>
        <dbReference type="SAM" id="SignalP"/>
    </source>
</evidence>
<dbReference type="Proteomes" id="UP000244450">
    <property type="component" value="Unassembled WGS sequence"/>
</dbReference>
<keyword evidence="3" id="KW-1185">Reference proteome</keyword>
<name>A0A2T7BCP8_9BACT</name>
<evidence type="ECO:0000313" key="2">
    <source>
        <dbReference type="EMBL" id="PUZ22855.1"/>
    </source>
</evidence>
<proteinExistence type="predicted"/>
<evidence type="ECO:0000313" key="3">
    <source>
        <dbReference type="Proteomes" id="UP000244450"/>
    </source>
</evidence>
<feature type="signal peptide" evidence="1">
    <location>
        <begin position="1"/>
        <end position="20"/>
    </location>
</feature>
<keyword evidence="1" id="KW-0732">Signal</keyword>
<protein>
    <recommendedName>
        <fullName evidence="4">Lipocalin-like domain-containing protein</fullName>
    </recommendedName>
</protein>
<dbReference type="RefSeq" id="WP_108688599.1">
    <property type="nucleotide sequence ID" value="NZ_QCYK01000003.1"/>
</dbReference>